<protein>
    <submittedName>
        <fullName evidence="1">Uncharacterized protein</fullName>
    </submittedName>
</protein>
<keyword evidence="2" id="KW-1185">Reference proteome</keyword>
<sequence>MDPSWSAGHPGAAIRIFGTEENNLTSTETGNNSFLSFRRPQALQPLALQIGHTGTANQIAMGRDCRDGDVHQFSTTGQTGHSGTSRMIQGGFLEAQTALTQQAHRHRRAHLRQAREQRRHKVVYTVNVGGPNTEGVQRLKLVRRPTERDIFWDESTGERLDPSCLLEPESQPLLHQPDKQLMWKAADAIQNDQAQVVSPRPALNGWREAERNWIPTKHLRPRWLTKAQRSGTAC</sequence>
<dbReference type="AlphaFoldDB" id="A0AAD3MZN8"/>
<organism evidence="1 2">
    <name type="scientific">Lates japonicus</name>
    <name type="common">Japanese lates</name>
    <dbReference type="NCBI Taxonomy" id="270547"/>
    <lineage>
        <taxon>Eukaryota</taxon>
        <taxon>Metazoa</taxon>
        <taxon>Chordata</taxon>
        <taxon>Craniata</taxon>
        <taxon>Vertebrata</taxon>
        <taxon>Euteleostomi</taxon>
        <taxon>Actinopterygii</taxon>
        <taxon>Neopterygii</taxon>
        <taxon>Teleostei</taxon>
        <taxon>Neoteleostei</taxon>
        <taxon>Acanthomorphata</taxon>
        <taxon>Carangaria</taxon>
        <taxon>Carangaria incertae sedis</taxon>
        <taxon>Centropomidae</taxon>
        <taxon>Lates</taxon>
    </lineage>
</organism>
<evidence type="ECO:0000313" key="1">
    <source>
        <dbReference type="EMBL" id="GLD62421.1"/>
    </source>
</evidence>
<dbReference type="EMBL" id="BRZM01000052">
    <property type="protein sequence ID" value="GLD62421.1"/>
    <property type="molecule type" value="Genomic_DNA"/>
</dbReference>
<proteinExistence type="predicted"/>
<comment type="caution">
    <text evidence="1">The sequence shown here is derived from an EMBL/GenBank/DDBJ whole genome shotgun (WGS) entry which is preliminary data.</text>
</comment>
<accession>A0AAD3MZN8</accession>
<name>A0AAD3MZN8_LATJO</name>
<evidence type="ECO:0000313" key="2">
    <source>
        <dbReference type="Proteomes" id="UP001279410"/>
    </source>
</evidence>
<dbReference type="Proteomes" id="UP001279410">
    <property type="component" value="Unassembled WGS sequence"/>
</dbReference>
<gene>
    <name evidence="1" type="ORF">AKAME5_001414600</name>
</gene>
<reference evidence="1" key="1">
    <citation type="submission" date="2022-08" db="EMBL/GenBank/DDBJ databases">
        <title>Genome sequencing of akame (Lates japonicus).</title>
        <authorList>
            <person name="Hashiguchi Y."/>
            <person name="Takahashi H."/>
        </authorList>
    </citation>
    <scope>NUCLEOTIDE SEQUENCE</scope>
    <source>
        <strain evidence="1">Kochi</strain>
    </source>
</reference>